<dbReference type="Gene3D" id="3.10.450.50">
    <property type="match status" value="1"/>
</dbReference>
<reference evidence="1 2" key="1">
    <citation type="submission" date="2018-06" db="EMBL/GenBank/DDBJ databases">
        <title>The draft genome sequence of Crocinitomix sp. SM1701.</title>
        <authorList>
            <person name="Zhang X."/>
        </authorList>
    </citation>
    <scope>NUCLEOTIDE SEQUENCE [LARGE SCALE GENOMIC DNA]</scope>
    <source>
        <strain evidence="1 2">SM1701</strain>
    </source>
</reference>
<evidence type="ECO:0000313" key="1">
    <source>
        <dbReference type="EMBL" id="PZE18658.1"/>
    </source>
</evidence>
<dbReference type="EMBL" id="QKSB01000001">
    <property type="protein sequence ID" value="PZE18658.1"/>
    <property type="molecule type" value="Genomic_DNA"/>
</dbReference>
<dbReference type="AlphaFoldDB" id="A0A2W1NV51"/>
<comment type="caution">
    <text evidence="1">The sequence shown here is derived from an EMBL/GenBank/DDBJ whole genome shotgun (WGS) entry which is preliminary data.</text>
</comment>
<protein>
    <recommendedName>
        <fullName evidence="3">DUF4783 domain-containing protein</fullName>
    </recommendedName>
</protein>
<evidence type="ECO:0008006" key="3">
    <source>
        <dbReference type="Google" id="ProtNLM"/>
    </source>
</evidence>
<gene>
    <name evidence="1" type="ORF">DNU06_02175</name>
</gene>
<proteinExistence type="predicted"/>
<sequence>MDNSKINVNIEMKNLIVLFFLLASISSFAQNINEELVLAKIESTPKTVTMEPKEMSPEIILSVKSDILSGFSNGNAKLLSNYFPSNLDVTITGKSNLYSKSQAVQVLSTFFSQNRVSSFSIIHEGQSNGTKYFIGTYVSASKKFRVTVNVKSSGGSEQITSITIEA</sequence>
<dbReference type="Pfam" id="PF16022">
    <property type="entry name" value="DUF4783"/>
    <property type="match status" value="1"/>
</dbReference>
<dbReference type="Proteomes" id="UP000249248">
    <property type="component" value="Unassembled WGS sequence"/>
</dbReference>
<accession>A0A2W1NV51</accession>
<keyword evidence="2" id="KW-1185">Reference proteome</keyword>
<organism evidence="1 2">
    <name type="scientific">Putridiphycobacter roseus</name>
    <dbReference type="NCBI Taxonomy" id="2219161"/>
    <lineage>
        <taxon>Bacteria</taxon>
        <taxon>Pseudomonadati</taxon>
        <taxon>Bacteroidota</taxon>
        <taxon>Flavobacteriia</taxon>
        <taxon>Flavobacteriales</taxon>
        <taxon>Crocinitomicaceae</taxon>
        <taxon>Putridiphycobacter</taxon>
    </lineage>
</organism>
<name>A0A2W1NV51_9FLAO</name>
<evidence type="ECO:0000313" key="2">
    <source>
        <dbReference type="Proteomes" id="UP000249248"/>
    </source>
</evidence>
<dbReference type="InterPro" id="IPR031977">
    <property type="entry name" value="DUF4783"/>
</dbReference>